<keyword evidence="1" id="KW-0175">Coiled coil</keyword>
<comment type="caution">
    <text evidence="4">The sequence shown here is derived from an EMBL/GenBank/DDBJ whole genome shotgun (WGS) entry which is preliminary data.</text>
</comment>
<sequence length="521" mass="57795">MLSVLALEVTERLMRAAVLRRGFKGIEPELCAAGEREEGSGPLPTPEELASLLNRLPVRPRRATLATPLVTVMEVTLEKARLRHLRGGKLKEALRWEVEPFLPAPPTDYYLGFQRGPEVEPGRVVFWVAALPREDYRALKNLFAERGLQLGKVFPPEFCFPLGGALGFRGRRYRTLLVLEVGRAGLRCALVERGRMQDLYAPPPEVGAALAAGFSTPLPGAPPPELVASLREGLALREMLGLPVVLVGAGLNLDLAALYARQLLGTEEVLLPLWVQEGCGPEFATVVGAGVRQLTPGSASQGIGVDDWEERLARLRERVHLYPLIAVLSVGLIFGGHYLVLKQQTKRCQREIAVLEQQKKEIEAAQNRYNQLKKEEETLRKKVQAVEAQTHFLREGYRTEEIRVSRLLDVAAREEPFGVKIREVSKLGRAPAPETKDKKGAKKETKEEFLPVGAGEEERAYRLGGESPDVEGINRLLLSYQAQPWCAYARLDSLKQESAKGGSGQEEKVTYRFIITVVVKE</sequence>
<feature type="transmembrane region" description="Helical" evidence="3">
    <location>
        <begin position="321"/>
        <end position="341"/>
    </location>
</feature>
<dbReference type="OrthoDB" id="5468993at2"/>
<dbReference type="EMBL" id="QSLN01000013">
    <property type="protein sequence ID" value="RDV82074.1"/>
    <property type="molecule type" value="Genomic_DNA"/>
</dbReference>
<dbReference type="AlphaFoldDB" id="A0A3D8P1Y1"/>
<gene>
    <name evidence="4" type="ORF">DXX99_08475</name>
</gene>
<evidence type="ECO:0000313" key="4">
    <source>
        <dbReference type="EMBL" id="RDV82074.1"/>
    </source>
</evidence>
<protein>
    <submittedName>
        <fullName evidence="4">Uncharacterized protein</fullName>
    </submittedName>
</protein>
<evidence type="ECO:0000256" key="2">
    <source>
        <dbReference type="SAM" id="MobiDB-lite"/>
    </source>
</evidence>
<proteinExistence type="predicted"/>
<keyword evidence="3" id="KW-0472">Membrane</keyword>
<reference evidence="4 5" key="1">
    <citation type="submission" date="2018-08" db="EMBL/GenBank/DDBJ databases">
        <title>Form III RuBisCO-mediated autotrophy in Thermodesulfobium bacteria.</title>
        <authorList>
            <person name="Toshchakov S.V."/>
            <person name="Kublanov I.V."/>
            <person name="Frolov E."/>
            <person name="Bonch-Osmolovskaya E.A."/>
            <person name="Tourova T.P."/>
            <person name="Chernych N.A."/>
            <person name="Lebedinsky A.V."/>
        </authorList>
    </citation>
    <scope>NUCLEOTIDE SEQUENCE [LARGE SCALE GENOMIC DNA]</scope>
    <source>
        <strain evidence="4 5">SR</strain>
    </source>
</reference>
<keyword evidence="5" id="KW-1185">Reference proteome</keyword>
<evidence type="ECO:0000256" key="1">
    <source>
        <dbReference type="SAM" id="Coils"/>
    </source>
</evidence>
<feature type="coiled-coil region" evidence="1">
    <location>
        <begin position="338"/>
        <end position="389"/>
    </location>
</feature>
<dbReference type="InterPro" id="IPR043129">
    <property type="entry name" value="ATPase_NBD"/>
</dbReference>
<organism evidence="4 5">
    <name type="scientific">Ammonifex thiophilus</name>
    <dbReference type="NCBI Taxonomy" id="444093"/>
    <lineage>
        <taxon>Bacteria</taxon>
        <taxon>Bacillati</taxon>
        <taxon>Bacillota</taxon>
        <taxon>Clostridia</taxon>
        <taxon>Thermoanaerobacterales</taxon>
        <taxon>Thermoanaerobacteraceae</taxon>
        <taxon>Ammonifex</taxon>
    </lineage>
</organism>
<keyword evidence="3" id="KW-1133">Transmembrane helix</keyword>
<feature type="compositionally biased region" description="Basic and acidic residues" evidence="2">
    <location>
        <begin position="434"/>
        <end position="449"/>
    </location>
</feature>
<feature type="region of interest" description="Disordered" evidence="2">
    <location>
        <begin position="428"/>
        <end position="450"/>
    </location>
</feature>
<dbReference type="RefSeq" id="WP_115793062.1">
    <property type="nucleotide sequence ID" value="NZ_QSLN01000013.1"/>
</dbReference>
<keyword evidence="3" id="KW-0812">Transmembrane</keyword>
<accession>A0A3D8P1Y1</accession>
<dbReference type="Gene3D" id="3.30.420.380">
    <property type="match status" value="1"/>
</dbReference>
<dbReference type="Proteomes" id="UP000256329">
    <property type="component" value="Unassembled WGS sequence"/>
</dbReference>
<name>A0A3D8P1Y1_9THEO</name>
<evidence type="ECO:0000313" key="5">
    <source>
        <dbReference type="Proteomes" id="UP000256329"/>
    </source>
</evidence>
<evidence type="ECO:0000256" key="3">
    <source>
        <dbReference type="SAM" id="Phobius"/>
    </source>
</evidence>
<dbReference type="SUPFAM" id="SSF53067">
    <property type="entry name" value="Actin-like ATPase domain"/>
    <property type="match status" value="1"/>
</dbReference>